<evidence type="ECO:0000256" key="3">
    <source>
        <dbReference type="ARBA" id="ARBA00022989"/>
    </source>
</evidence>
<dbReference type="EMBL" id="CP042817">
    <property type="protein sequence ID" value="QEJ98870.1"/>
    <property type="molecule type" value="Genomic_DNA"/>
</dbReference>
<evidence type="ECO:0000256" key="6">
    <source>
        <dbReference type="ARBA" id="ARBA00023316"/>
    </source>
</evidence>
<dbReference type="CDD" id="cd08010">
    <property type="entry name" value="MltG_like"/>
    <property type="match status" value="1"/>
</dbReference>
<proteinExistence type="inferred from homology"/>
<keyword evidence="4 7" id="KW-0472">Membrane</keyword>
<feature type="transmembrane region" description="Helical" evidence="7">
    <location>
        <begin position="7"/>
        <end position="30"/>
    </location>
</feature>
<reference evidence="8" key="1">
    <citation type="submission" date="2015-01" db="EMBL/GenBank/DDBJ databases">
        <authorList>
            <person name="Xiang T."/>
            <person name="Song Y."/>
            <person name="Huang L."/>
            <person name="Wang B."/>
            <person name="Wu P."/>
        </authorList>
    </citation>
    <scope>NUCLEOTIDE SEQUENCE [LARGE SCALE GENOMIC DNA]</scope>
    <source>
        <strain evidence="8">V1</strain>
    </source>
</reference>
<dbReference type="GeneID" id="57754076"/>
<dbReference type="GO" id="GO:0005886">
    <property type="term" value="C:plasma membrane"/>
    <property type="evidence" value="ECO:0007669"/>
    <property type="project" value="UniProtKB-SubCell"/>
</dbReference>
<evidence type="ECO:0000256" key="4">
    <source>
        <dbReference type="ARBA" id="ARBA00023136"/>
    </source>
</evidence>
<keyword evidence="2 7" id="KW-0812">Transmembrane</keyword>
<organism evidence="8 10">
    <name type="scientific">Treponema phagedenis</name>
    <dbReference type="NCBI Taxonomy" id="162"/>
    <lineage>
        <taxon>Bacteria</taxon>
        <taxon>Pseudomonadati</taxon>
        <taxon>Spirochaetota</taxon>
        <taxon>Spirochaetia</taxon>
        <taxon>Spirochaetales</taxon>
        <taxon>Treponemataceae</taxon>
        <taxon>Treponema</taxon>
    </lineage>
</organism>
<evidence type="ECO:0000313" key="8">
    <source>
        <dbReference type="EMBL" id="CEM61176.1"/>
    </source>
</evidence>
<keyword evidence="6 7" id="KW-0961">Cell wall biogenesis/degradation</keyword>
<feature type="site" description="Important for catalytic activity" evidence="7">
    <location>
        <position position="219"/>
    </location>
</feature>
<keyword evidence="3 7" id="KW-1133">Transmembrane helix</keyword>
<dbReference type="Pfam" id="PF02618">
    <property type="entry name" value="YceG"/>
    <property type="match status" value="1"/>
</dbReference>
<accession>A0A0B7GWZ5</accession>
<gene>
    <name evidence="7 9" type="primary">mltG</name>
    <name evidence="9" type="ORF">FUT82_13285</name>
    <name evidence="8" type="ORF">TPHV1_150058</name>
</gene>
<dbReference type="InterPro" id="IPR003770">
    <property type="entry name" value="MLTG-like"/>
</dbReference>
<comment type="similarity">
    <text evidence="7">Belongs to the transglycosylase MltG family.</text>
</comment>
<comment type="catalytic activity">
    <reaction evidence="7">
        <text>a peptidoglycan chain = a peptidoglycan chain with N-acetyl-1,6-anhydromuramyl-[peptide] at the reducing end + a peptidoglycan chain with N-acetylglucosamine at the non-reducing end.</text>
        <dbReference type="EC" id="4.2.2.29"/>
    </reaction>
</comment>
<evidence type="ECO:0000256" key="7">
    <source>
        <dbReference type="HAMAP-Rule" id="MF_02065"/>
    </source>
</evidence>
<comment type="function">
    <text evidence="7">Functions as a peptidoglycan terminase that cleaves nascent peptidoglycan strands endolytically to terminate their elongation.</text>
</comment>
<comment type="subcellular location">
    <subcellularLocation>
        <location evidence="7">Cell membrane</location>
        <topology evidence="7">Single-pass membrane protein</topology>
    </subcellularLocation>
</comment>
<evidence type="ECO:0000256" key="2">
    <source>
        <dbReference type="ARBA" id="ARBA00022692"/>
    </source>
</evidence>
<dbReference type="GO" id="GO:0071555">
    <property type="term" value="P:cell wall organization"/>
    <property type="evidence" value="ECO:0007669"/>
    <property type="project" value="UniProtKB-KW"/>
</dbReference>
<dbReference type="NCBIfam" id="TIGR00247">
    <property type="entry name" value="endolytic transglycosylase MltG"/>
    <property type="match status" value="1"/>
</dbReference>
<dbReference type="AlphaFoldDB" id="A0A0B7GWZ5"/>
<dbReference type="EC" id="4.2.2.29" evidence="7"/>
<evidence type="ECO:0000256" key="1">
    <source>
        <dbReference type="ARBA" id="ARBA00022475"/>
    </source>
</evidence>
<evidence type="ECO:0000256" key="5">
    <source>
        <dbReference type="ARBA" id="ARBA00023239"/>
    </source>
</evidence>
<keyword evidence="10" id="KW-1185">Reference proteome</keyword>
<dbReference type="EMBL" id="CDNC01000007">
    <property type="protein sequence ID" value="CEM61176.1"/>
    <property type="molecule type" value="Genomic_DNA"/>
</dbReference>
<dbReference type="HAMAP" id="MF_02065">
    <property type="entry name" value="MltG"/>
    <property type="match status" value="1"/>
</dbReference>
<dbReference type="GO" id="GO:0008932">
    <property type="term" value="F:lytic endotransglycosylase activity"/>
    <property type="evidence" value="ECO:0007669"/>
    <property type="project" value="UniProtKB-UniRule"/>
</dbReference>
<reference evidence="9 11" key="3">
    <citation type="submission" date="2019-08" db="EMBL/GenBank/DDBJ databases">
        <authorList>
            <person name="Kuhnert P."/>
        </authorList>
    </citation>
    <scope>NUCLEOTIDE SEQUENCE [LARGE SCALE GENOMIC DNA]</scope>
    <source>
        <strain evidence="9 11">B36.5</strain>
    </source>
</reference>
<keyword evidence="1 7" id="KW-1003">Cell membrane</keyword>
<dbReference type="PANTHER" id="PTHR30518">
    <property type="entry name" value="ENDOLYTIC MUREIN TRANSGLYCOSYLASE"/>
    <property type="match status" value="1"/>
</dbReference>
<dbReference type="OrthoDB" id="9814591at2"/>
<evidence type="ECO:0000313" key="11">
    <source>
        <dbReference type="Proteomes" id="UP000323594"/>
    </source>
</evidence>
<evidence type="ECO:0000313" key="10">
    <source>
        <dbReference type="Proteomes" id="UP000042527"/>
    </source>
</evidence>
<dbReference type="PANTHER" id="PTHR30518:SF2">
    <property type="entry name" value="ENDOLYTIC MUREIN TRANSGLYCOSYLASE"/>
    <property type="match status" value="1"/>
</dbReference>
<reference evidence="10" key="2">
    <citation type="submission" date="2015-01" db="EMBL/GenBank/DDBJ databases">
        <authorList>
            <person name="Manzoor Shahid"/>
            <person name="Zubair Saima"/>
        </authorList>
    </citation>
    <scope>NUCLEOTIDE SEQUENCE [LARGE SCALE GENOMIC DNA]</scope>
    <source>
        <strain evidence="10">V1</strain>
    </source>
</reference>
<dbReference type="RefSeq" id="WP_024753192.1">
    <property type="nucleotide sequence ID" value="NZ_CDNC01000007.1"/>
</dbReference>
<name>A0A0B7GWZ5_TREPH</name>
<protein>
    <recommendedName>
        <fullName evidence="7">Endolytic murein transglycosylase</fullName>
        <ecNumber evidence="7">4.2.2.29</ecNumber>
    </recommendedName>
    <alternativeName>
        <fullName evidence="7">Peptidoglycan lytic transglycosylase</fullName>
    </alternativeName>
    <alternativeName>
        <fullName evidence="7">Peptidoglycan polymerization terminase</fullName>
    </alternativeName>
</protein>
<sequence>MGKKKKYIYLWSAFAGVLFIIVIVLAAFLADSPVITTNADKDEIIFSIEKGAGASAVVHNLKTEGLIRSELFAKIYIKLRKLTLKAGNYRLSANLSTKTILHILDSMQNQALIRITIPEGLTLRKTAELFEEAQIIPAAAFIAAAENTQMLASFGITAKTVEGFLYPDTYMFALDETAEAIVNLMLKTFFAKVRTIPNFPKESEKIFETVILASIIEREYRLASEAPKIAGVFVNRLKIGMGLQSCATIEYIINEIHGKPHPDRLFNRDLEIDSPFNTYKWRGLPPAPIANPGLTALSAAANPETHNFFYFRLEDVKTGSHVFTKTLNEHDRAGALILKKAAGK</sequence>
<dbReference type="Proteomes" id="UP000042527">
    <property type="component" value="Unassembled WGS sequence"/>
</dbReference>
<evidence type="ECO:0000313" key="9">
    <source>
        <dbReference type="EMBL" id="QEJ98870.1"/>
    </source>
</evidence>
<dbReference type="GO" id="GO:0009252">
    <property type="term" value="P:peptidoglycan biosynthetic process"/>
    <property type="evidence" value="ECO:0007669"/>
    <property type="project" value="UniProtKB-UniRule"/>
</dbReference>
<dbReference type="Proteomes" id="UP000323594">
    <property type="component" value="Chromosome"/>
</dbReference>
<keyword evidence="5 7" id="KW-0456">Lyase</keyword>
<dbReference type="Gene3D" id="3.30.1490.480">
    <property type="entry name" value="Endolytic murein transglycosylase"/>
    <property type="match status" value="1"/>
</dbReference>